<evidence type="ECO:0000256" key="4">
    <source>
        <dbReference type="ARBA" id="ARBA00005056"/>
    </source>
</evidence>
<evidence type="ECO:0000256" key="11">
    <source>
        <dbReference type="ARBA" id="ARBA00022697"/>
    </source>
</evidence>
<keyword evidence="21" id="KW-0486">Methionine biosynthesis</keyword>
<dbReference type="Gene3D" id="3.40.1160.10">
    <property type="entry name" value="Acetylglutamate kinase-like"/>
    <property type="match status" value="1"/>
</dbReference>
<dbReference type="Gene3D" id="3.30.2130.10">
    <property type="entry name" value="VC0802-like"/>
    <property type="match status" value="1"/>
</dbReference>
<keyword evidence="11" id="KW-0791">Threonine biosynthesis</keyword>
<dbReference type="PROSITE" id="PS01042">
    <property type="entry name" value="HOMOSER_DHGENASE"/>
    <property type="match status" value="1"/>
</dbReference>
<organism evidence="28">
    <name type="scientific">Auxenochlorella protothecoides</name>
    <name type="common">Green microalga</name>
    <name type="synonym">Chlorella protothecoides</name>
    <dbReference type="NCBI Taxonomy" id="3075"/>
    <lineage>
        <taxon>Eukaryota</taxon>
        <taxon>Viridiplantae</taxon>
        <taxon>Chlorophyta</taxon>
        <taxon>core chlorophytes</taxon>
        <taxon>Trebouxiophyceae</taxon>
        <taxon>Chlorellales</taxon>
        <taxon>Chlorellaceae</taxon>
        <taxon>Auxenochlorella</taxon>
    </lineage>
</organism>
<keyword evidence="20" id="KW-0457">Lysine biosynthesis</keyword>
<dbReference type="GO" id="GO:0009088">
    <property type="term" value="P:threonine biosynthetic process"/>
    <property type="evidence" value="ECO:0007669"/>
    <property type="project" value="UniProtKB-UniPathway"/>
</dbReference>
<dbReference type="NCBIfam" id="TIGR00657">
    <property type="entry name" value="asp_kinases"/>
    <property type="match status" value="1"/>
</dbReference>
<dbReference type="Pfam" id="PF03447">
    <property type="entry name" value="NAD_binding_3"/>
    <property type="match status" value="1"/>
</dbReference>
<dbReference type="CDD" id="cd04921">
    <property type="entry name" value="ACT_AKi-HSDH-ThrA-like_1"/>
    <property type="match status" value="1"/>
</dbReference>
<evidence type="ECO:0000256" key="21">
    <source>
        <dbReference type="ARBA" id="ARBA00023167"/>
    </source>
</evidence>
<dbReference type="SUPFAM" id="SSF55021">
    <property type="entry name" value="ACT-like"/>
    <property type="match status" value="2"/>
</dbReference>
<evidence type="ECO:0000256" key="17">
    <source>
        <dbReference type="ARBA" id="ARBA00023002"/>
    </source>
</evidence>
<keyword evidence="13" id="KW-0547">Nucleotide-binding</keyword>
<evidence type="ECO:0000256" key="15">
    <source>
        <dbReference type="ARBA" id="ARBA00022840"/>
    </source>
</evidence>
<evidence type="ECO:0000259" key="27">
    <source>
        <dbReference type="PROSITE" id="PS51671"/>
    </source>
</evidence>
<dbReference type="InterPro" id="IPR019811">
    <property type="entry name" value="HDH_CS"/>
</dbReference>
<dbReference type="InterPro" id="IPR018042">
    <property type="entry name" value="Aspartate_kinase_CS"/>
</dbReference>
<gene>
    <name evidence="28" type="ORF">g.22158</name>
</gene>
<evidence type="ECO:0000256" key="12">
    <source>
        <dbReference type="ARBA" id="ARBA00022723"/>
    </source>
</evidence>
<dbReference type="InterPro" id="IPR001341">
    <property type="entry name" value="Asp_kinase"/>
</dbReference>
<dbReference type="InterPro" id="IPR001342">
    <property type="entry name" value="HDH_cat"/>
</dbReference>
<dbReference type="GO" id="GO:0050661">
    <property type="term" value="F:NADP binding"/>
    <property type="evidence" value="ECO:0007669"/>
    <property type="project" value="InterPro"/>
</dbReference>
<dbReference type="InterPro" id="IPR005106">
    <property type="entry name" value="Asp/hSer_DH_NAD-bd"/>
</dbReference>
<evidence type="ECO:0000256" key="8">
    <source>
        <dbReference type="ARBA" id="ARBA00010046"/>
    </source>
</evidence>
<dbReference type="FunFam" id="3.30.2130.10:FF:000001">
    <property type="entry name" value="Bifunctional aspartokinase/homoserine dehydrogenase"/>
    <property type="match status" value="1"/>
</dbReference>
<keyword evidence="10" id="KW-0808">Transferase</keyword>
<evidence type="ECO:0000256" key="9">
    <source>
        <dbReference type="ARBA" id="ARBA00022605"/>
    </source>
</evidence>
<dbReference type="FunFam" id="3.40.50.720:FF:000083">
    <property type="entry name" value="Bifunctional aspartokinase/homoserine dehydrogenase"/>
    <property type="match status" value="1"/>
</dbReference>
<dbReference type="GO" id="GO:0005524">
    <property type="term" value="F:ATP binding"/>
    <property type="evidence" value="ECO:0007669"/>
    <property type="project" value="UniProtKB-KW"/>
</dbReference>
<dbReference type="AlphaFoldDB" id="A0A1D2ABU1"/>
<dbReference type="EMBL" id="GDKF01001923">
    <property type="protein sequence ID" value="JAT76699.1"/>
    <property type="molecule type" value="Transcribed_RNA"/>
</dbReference>
<keyword evidence="17" id="KW-0560">Oxidoreductase</keyword>
<keyword evidence="22" id="KW-0511">Multifunctional enzyme</keyword>
<dbReference type="SUPFAM" id="SSF51735">
    <property type="entry name" value="NAD(P)-binding Rossmann-fold domains"/>
    <property type="match status" value="1"/>
</dbReference>
<evidence type="ECO:0000256" key="22">
    <source>
        <dbReference type="ARBA" id="ARBA00023268"/>
    </source>
</evidence>
<comment type="similarity">
    <text evidence="7">In the C-terminal section; belongs to the homoserine dehydrogenase family.</text>
</comment>
<dbReference type="Pfam" id="PF22468">
    <property type="entry name" value="ACT_9"/>
    <property type="match status" value="2"/>
</dbReference>
<dbReference type="InterPro" id="IPR036393">
    <property type="entry name" value="AceGlu_kinase-like_sf"/>
</dbReference>
<dbReference type="InterPro" id="IPR036291">
    <property type="entry name" value="NAD(P)-bd_dom_sf"/>
</dbReference>
<dbReference type="UniPathway" id="UPA00051">
    <property type="reaction ID" value="UER00462"/>
</dbReference>
<name>A0A1D2ABU1_AUXPR</name>
<dbReference type="Gene3D" id="3.40.50.720">
    <property type="entry name" value="NAD(P)-binding Rossmann-like Domain"/>
    <property type="match status" value="1"/>
</dbReference>
<dbReference type="GO" id="GO:0009089">
    <property type="term" value="P:lysine biosynthetic process via diaminopimelate"/>
    <property type="evidence" value="ECO:0007669"/>
    <property type="project" value="UniProtKB-UniPathway"/>
</dbReference>
<evidence type="ECO:0000256" key="14">
    <source>
        <dbReference type="ARBA" id="ARBA00022777"/>
    </source>
</evidence>
<dbReference type="PROSITE" id="PS00324">
    <property type="entry name" value="ASPARTOKINASE"/>
    <property type="match status" value="1"/>
</dbReference>
<dbReference type="Pfam" id="PF00696">
    <property type="entry name" value="AA_kinase"/>
    <property type="match status" value="1"/>
</dbReference>
<keyword evidence="19" id="KW-0915">Sodium</keyword>
<comment type="pathway">
    <text evidence="5">Amino-acid biosynthesis; L-methionine biosynthesis via de novo pathway; L-homoserine from L-aspartate: step 3/3.</text>
</comment>
<protein>
    <recommendedName>
        <fullName evidence="27">ACT domain-containing protein</fullName>
    </recommendedName>
</protein>
<accession>A0A1D2ABU1</accession>
<dbReference type="Gene3D" id="3.30.360.10">
    <property type="entry name" value="Dihydrodipicolinate Reductase, domain 2"/>
    <property type="match status" value="1"/>
</dbReference>
<feature type="non-terminal residue" evidence="28">
    <location>
        <position position="1"/>
    </location>
</feature>
<evidence type="ECO:0000256" key="6">
    <source>
        <dbReference type="ARBA" id="ARBA00005139"/>
    </source>
</evidence>
<proteinExistence type="inferred from homology"/>
<feature type="region of interest" description="Disordered" evidence="26">
    <location>
        <begin position="95"/>
        <end position="132"/>
    </location>
</feature>
<comment type="pathway">
    <text evidence="4">Amino-acid biosynthesis; L-threonine biosynthesis; L-threonine from L-aspartate: step 3/5.</text>
</comment>
<evidence type="ECO:0000256" key="16">
    <source>
        <dbReference type="ARBA" id="ARBA00022857"/>
    </source>
</evidence>
<feature type="region of interest" description="Disordered" evidence="26">
    <location>
        <begin position="70"/>
        <end position="89"/>
    </location>
</feature>
<dbReference type="InterPro" id="IPR054352">
    <property type="entry name" value="ACT_Aspartokinase"/>
</dbReference>
<evidence type="ECO:0000256" key="7">
    <source>
        <dbReference type="ARBA" id="ARBA00007952"/>
    </source>
</evidence>
<dbReference type="GO" id="GO:0004412">
    <property type="term" value="F:homoserine dehydrogenase activity"/>
    <property type="evidence" value="ECO:0007669"/>
    <property type="project" value="UniProtKB-EC"/>
</dbReference>
<evidence type="ECO:0000313" key="28">
    <source>
        <dbReference type="EMBL" id="JAT76699.1"/>
    </source>
</evidence>
<dbReference type="SUPFAM" id="SSF53633">
    <property type="entry name" value="Carbamate kinase-like"/>
    <property type="match status" value="1"/>
</dbReference>
<feature type="domain" description="ACT" evidence="27">
    <location>
        <begin position="554"/>
        <end position="631"/>
    </location>
</feature>
<evidence type="ECO:0000256" key="1">
    <source>
        <dbReference type="ARBA" id="ARBA00001920"/>
    </source>
</evidence>
<dbReference type="PROSITE" id="PS51671">
    <property type="entry name" value="ACT"/>
    <property type="match status" value="2"/>
</dbReference>
<dbReference type="UniPathway" id="UPA00050">
    <property type="reaction ID" value="UER00063"/>
</dbReference>
<dbReference type="CDD" id="cd04922">
    <property type="entry name" value="ACT_AKi-HSDH-ThrA_2"/>
    <property type="match status" value="1"/>
</dbReference>
<comment type="cofactor">
    <cofactor evidence="1">
        <name>a metal cation</name>
        <dbReference type="ChEBI" id="CHEBI:25213"/>
    </cofactor>
</comment>
<comment type="pathway">
    <text evidence="2">Amino-acid biosynthesis; L-lysine biosynthesis via DAP pathway; (S)-tetrahydrodipicolinate from L-aspartate: step 1/4.</text>
</comment>
<feature type="region of interest" description="Disordered" evidence="26">
    <location>
        <begin position="37"/>
        <end position="64"/>
    </location>
</feature>
<dbReference type="InterPro" id="IPR001048">
    <property type="entry name" value="Asp/Glu/Uridylate_kinase"/>
</dbReference>
<comment type="catalytic activity">
    <reaction evidence="24">
        <text>L-aspartate + ATP = 4-phospho-L-aspartate + ADP</text>
        <dbReference type="Rhea" id="RHEA:23776"/>
        <dbReference type="ChEBI" id="CHEBI:29991"/>
        <dbReference type="ChEBI" id="CHEBI:30616"/>
        <dbReference type="ChEBI" id="CHEBI:57535"/>
        <dbReference type="ChEBI" id="CHEBI:456216"/>
        <dbReference type="EC" id="2.7.2.4"/>
    </reaction>
    <physiologicalReaction direction="left-to-right" evidence="24">
        <dbReference type="Rhea" id="RHEA:23777"/>
    </physiologicalReaction>
</comment>
<dbReference type="InterPro" id="IPR002912">
    <property type="entry name" value="ACT_dom"/>
</dbReference>
<dbReference type="FunFam" id="3.30.360.10:FF:000006">
    <property type="entry name" value="Bifunctional aspartokinase/homoserine dehydrogenase"/>
    <property type="match status" value="1"/>
</dbReference>
<feature type="domain" description="ACT" evidence="27">
    <location>
        <begin position="473"/>
        <end position="545"/>
    </location>
</feature>
<evidence type="ECO:0000256" key="3">
    <source>
        <dbReference type="ARBA" id="ARBA00004986"/>
    </source>
</evidence>
<reference evidence="28" key="1">
    <citation type="submission" date="2015-08" db="EMBL/GenBank/DDBJ databases">
        <authorList>
            <person name="Babu N.S."/>
            <person name="Beckwith C.J."/>
            <person name="Beseler K.G."/>
            <person name="Brison A."/>
            <person name="Carone J.V."/>
            <person name="Caskin T.P."/>
            <person name="Diamond M."/>
            <person name="Durham M.E."/>
            <person name="Foxe J.M."/>
            <person name="Go M."/>
            <person name="Henderson B.A."/>
            <person name="Jones I.B."/>
            <person name="McGettigan J.A."/>
            <person name="Micheletti S.J."/>
            <person name="Nasrallah M.E."/>
            <person name="Ortiz D."/>
            <person name="Piller C.R."/>
            <person name="Privatt S.R."/>
            <person name="Schneider S.L."/>
            <person name="Sharp S."/>
            <person name="Smith T.C."/>
            <person name="Stanton J.D."/>
            <person name="Ullery H.E."/>
            <person name="Wilson R.J."/>
            <person name="Serrano M.G."/>
            <person name="Buck G."/>
            <person name="Lee V."/>
            <person name="Wang Y."/>
            <person name="Carvalho R."/>
            <person name="Voegtly L."/>
            <person name="Shi R."/>
            <person name="Duckworth R."/>
            <person name="Johnson A."/>
            <person name="Loviza R."/>
            <person name="Walstead R."/>
            <person name="Shah Z."/>
            <person name="Kiflezghi M."/>
            <person name="Wade K."/>
            <person name="Ball S.L."/>
            <person name="Bradley K.W."/>
            <person name="Asai D.J."/>
            <person name="Bowman C.A."/>
            <person name="Russell D.A."/>
            <person name="Pope W.H."/>
            <person name="Jacobs-Sera D."/>
            <person name="Hendrix R.W."/>
            <person name="Hatfull G.F."/>
        </authorList>
    </citation>
    <scope>NUCLEOTIDE SEQUENCE</scope>
</reference>
<dbReference type="InterPro" id="IPR045865">
    <property type="entry name" value="ACT-like_dom_sf"/>
</dbReference>
<evidence type="ECO:0000256" key="26">
    <source>
        <dbReference type="SAM" id="MobiDB-lite"/>
    </source>
</evidence>
<dbReference type="GO" id="GO:0009090">
    <property type="term" value="P:homoserine biosynthetic process"/>
    <property type="evidence" value="ECO:0007669"/>
    <property type="project" value="TreeGrafter"/>
</dbReference>
<keyword evidence="15" id="KW-0067">ATP-binding</keyword>
<evidence type="ECO:0000256" key="13">
    <source>
        <dbReference type="ARBA" id="ARBA00022741"/>
    </source>
</evidence>
<dbReference type="GO" id="GO:0004072">
    <property type="term" value="F:aspartate kinase activity"/>
    <property type="evidence" value="ECO:0007669"/>
    <property type="project" value="UniProtKB-EC"/>
</dbReference>
<evidence type="ECO:0000256" key="10">
    <source>
        <dbReference type="ARBA" id="ARBA00022679"/>
    </source>
</evidence>
<evidence type="ECO:0000256" key="2">
    <source>
        <dbReference type="ARBA" id="ARBA00004766"/>
    </source>
</evidence>
<dbReference type="CDD" id="cd04243">
    <property type="entry name" value="AAK_AK-HSDH-like"/>
    <property type="match status" value="1"/>
</dbReference>
<comment type="pathway">
    <text evidence="6">Amino-acid biosynthesis; L-threonine biosynthesis; L-threonine from L-aspartate: step 1/5.</text>
</comment>
<dbReference type="GO" id="GO:0046872">
    <property type="term" value="F:metal ion binding"/>
    <property type="evidence" value="ECO:0007669"/>
    <property type="project" value="UniProtKB-KW"/>
</dbReference>
<dbReference type="Pfam" id="PF00742">
    <property type="entry name" value="Homoserine_dh"/>
    <property type="match status" value="1"/>
</dbReference>
<dbReference type="PANTHER" id="PTHR43070:SF5">
    <property type="entry name" value="HOMOSERINE DEHYDROGENASE"/>
    <property type="match status" value="1"/>
</dbReference>
<sequence length="977" mass="103872">EIHEARMRAIPSRALARVLVRLLGACDHPRAYPNPCIPLSQPGSRASRSAQPGHSRGMVSGITPPSTRASVMVPPGASPPSRCVTPGSLPFRPAHTRPGQSHASRPVTCQGASTAPARTGLATPDDSPTHFPRGKHWQVHKFGGTCLATPERIDAVCRYLTSPEAAGERRLAVLSAMGSHPSSPVKVTDLLLAMVAKAGRRDESYLLELAALQQKHVAAAATLLGADSPALVEFVAGLEADMADLRSILHTLAIAGMSAEPFEDYVAGHGELWCGRLAAARCRQLCADAVFLDARDVLTVRDTADGASVDVEYDASDARLDAWAAAHGAPPLLLATGFVARNPAGQATTLKRNGSDYSATIFGALLRAGAITIWSDVNGVYSADPRKVPEAVCLRHLSYHEAWEMSYFGANVLHPRTTLPAMKFGIPITSRNFFDLSEAGTMISDGSIPQAEGVDLTGVKGFATIDGVSLVNVEGTGMVGVPGTASAIFATMRDAGVNVIMISQASSEHSICFAVKAADSVRAVDALRARFQEAIAAGRISCVAALDDCCVLAAVGSAMASRRGVAATMFAALAQANINVRAIAQGCSEYNITALIDARESVRALRAVHGRFYMQALTIGLGLIGPGLIGSTFLQQIQDQAAKLRDEYHLDIRVLAIASSKRMLLSDDAIDLAAWRGELEARGEPLDEERFAAHLSDNFIPNVVALDCTAAEGPSERYLEWMRRGIHIITPNKKMNSGSLERYRALKRHQRSSFIHYLYEGTVGAGLPVIATLQHLVQSGDRVQRIEGIFSGTLSYIFNTFGTDDRPFSEVVKEAKAAGYTEPDPRDDLAGTDVARKVTILGREAGLPLELDDVAVESLVPAPLRSLPTAADFLARLPEHDAEMDAALQAARAAGECLRFVGVVDVAGREGRVELRRYPTSHPFAQLSGSDNIIAFTTQRYAAQPMIIRGPGAGAEVTAGGVFSDLLRLAAYLGAPS</sequence>
<dbReference type="UniPathway" id="UPA00034">
    <property type="reaction ID" value="UER00015"/>
</dbReference>
<comment type="catalytic activity">
    <reaction evidence="25">
        <text>L-homoserine + NADP(+) = L-aspartate 4-semialdehyde + NADPH + H(+)</text>
        <dbReference type="Rhea" id="RHEA:15761"/>
        <dbReference type="ChEBI" id="CHEBI:15378"/>
        <dbReference type="ChEBI" id="CHEBI:57476"/>
        <dbReference type="ChEBI" id="CHEBI:57783"/>
        <dbReference type="ChEBI" id="CHEBI:58349"/>
        <dbReference type="ChEBI" id="CHEBI:537519"/>
        <dbReference type="EC" id="1.1.1.3"/>
    </reaction>
    <physiologicalReaction direction="right-to-left" evidence="25">
        <dbReference type="Rhea" id="RHEA:15763"/>
    </physiologicalReaction>
</comment>
<comment type="similarity">
    <text evidence="8">In the N-terminal section; belongs to the aspartokinase family.</text>
</comment>
<keyword evidence="14" id="KW-0418">Kinase</keyword>
<comment type="function">
    <text evidence="23">Bifunctional aspartate kinase and homoserine dehydrogenase that catalyzes the first and the third steps toward the synthesis of lysine, methionine and threonine from aspartate.</text>
</comment>
<evidence type="ECO:0000256" key="24">
    <source>
        <dbReference type="ARBA" id="ARBA00048561"/>
    </source>
</evidence>
<keyword evidence="16" id="KW-0521">NADP</keyword>
<evidence type="ECO:0000256" key="19">
    <source>
        <dbReference type="ARBA" id="ARBA00023053"/>
    </source>
</evidence>
<keyword evidence="12" id="KW-0479">Metal-binding</keyword>
<dbReference type="InterPro" id="IPR011147">
    <property type="entry name" value="Bifunc_Aspkin/hSer_DH"/>
</dbReference>
<keyword evidence="18" id="KW-0520">NAD</keyword>
<comment type="pathway">
    <text evidence="3">Amino-acid biosynthesis; L-methionine biosynthesis via de novo pathway; L-homoserine from L-aspartate: step 1/3.</text>
</comment>
<evidence type="ECO:0000256" key="25">
    <source>
        <dbReference type="ARBA" id="ARBA00048841"/>
    </source>
</evidence>
<feature type="compositionally biased region" description="Polar residues" evidence="26">
    <location>
        <begin position="41"/>
        <end position="52"/>
    </location>
</feature>
<evidence type="ECO:0000256" key="5">
    <source>
        <dbReference type="ARBA" id="ARBA00005062"/>
    </source>
</evidence>
<keyword evidence="9" id="KW-0028">Amino-acid biosynthesis</keyword>
<dbReference type="GO" id="GO:0009086">
    <property type="term" value="P:methionine biosynthetic process"/>
    <property type="evidence" value="ECO:0007669"/>
    <property type="project" value="UniProtKB-KW"/>
</dbReference>
<dbReference type="SUPFAM" id="SSF55347">
    <property type="entry name" value="Glyceraldehyde-3-phosphate dehydrogenase-like, C-terminal domain"/>
    <property type="match status" value="1"/>
</dbReference>
<dbReference type="PANTHER" id="PTHR43070">
    <property type="match status" value="1"/>
</dbReference>
<evidence type="ECO:0000256" key="23">
    <source>
        <dbReference type="ARBA" id="ARBA00044938"/>
    </source>
</evidence>
<dbReference type="NCBIfam" id="NF006959">
    <property type="entry name" value="PRK09436.1"/>
    <property type="match status" value="1"/>
</dbReference>
<evidence type="ECO:0000256" key="20">
    <source>
        <dbReference type="ARBA" id="ARBA00023154"/>
    </source>
</evidence>
<evidence type="ECO:0000256" key="18">
    <source>
        <dbReference type="ARBA" id="ARBA00023027"/>
    </source>
</evidence>